<sequence length="88" mass="9807">MPMPPPLPPLPLLPLTPPPLHLSHPPLLTLTLPSFPPAALLQSHTPQPPSTTPPLLLFPPPTPPPKPHLWIRKVFLFFLFGRSERWGM</sequence>
<evidence type="ECO:0000313" key="2">
    <source>
        <dbReference type="Proteomes" id="UP001152607"/>
    </source>
</evidence>
<name>A0A9W4U4M7_9PLEO</name>
<dbReference type="Proteomes" id="UP001152607">
    <property type="component" value="Unassembled WGS sequence"/>
</dbReference>
<reference evidence="1" key="1">
    <citation type="submission" date="2023-01" db="EMBL/GenBank/DDBJ databases">
        <authorList>
            <person name="Van Ghelder C."/>
            <person name="Rancurel C."/>
        </authorList>
    </citation>
    <scope>NUCLEOTIDE SEQUENCE</scope>
    <source>
        <strain evidence="1">CNCM I-4278</strain>
    </source>
</reference>
<dbReference type="AlphaFoldDB" id="A0A9W4U4M7"/>
<keyword evidence="2" id="KW-1185">Reference proteome</keyword>
<comment type="caution">
    <text evidence="1">The sequence shown here is derived from an EMBL/GenBank/DDBJ whole genome shotgun (WGS) entry which is preliminary data.</text>
</comment>
<accession>A0A9W4U4M7</accession>
<protein>
    <submittedName>
        <fullName evidence="1">Uncharacterized protein</fullName>
    </submittedName>
</protein>
<proteinExistence type="predicted"/>
<dbReference type="EMBL" id="CAOQHR010000001">
    <property type="protein sequence ID" value="CAI6259720.1"/>
    <property type="molecule type" value="Genomic_DNA"/>
</dbReference>
<organism evidence="1 2">
    <name type="scientific">Periconia digitata</name>
    <dbReference type="NCBI Taxonomy" id="1303443"/>
    <lineage>
        <taxon>Eukaryota</taxon>
        <taxon>Fungi</taxon>
        <taxon>Dikarya</taxon>
        <taxon>Ascomycota</taxon>
        <taxon>Pezizomycotina</taxon>
        <taxon>Dothideomycetes</taxon>
        <taxon>Pleosporomycetidae</taxon>
        <taxon>Pleosporales</taxon>
        <taxon>Massarineae</taxon>
        <taxon>Periconiaceae</taxon>
        <taxon>Periconia</taxon>
    </lineage>
</organism>
<gene>
    <name evidence="1" type="ORF">PDIGIT_LOCUS1297</name>
</gene>
<evidence type="ECO:0000313" key="1">
    <source>
        <dbReference type="EMBL" id="CAI6259720.1"/>
    </source>
</evidence>